<name>A0AAV5CMP9_ELECO</name>
<dbReference type="EMBL" id="BQKI01000008">
    <property type="protein sequence ID" value="GJM99803.1"/>
    <property type="molecule type" value="Genomic_DNA"/>
</dbReference>
<dbReference type="SUPFAM" id="SSF46689">
    <property type="entry name" value="Homeodomain-like"/>
    <property type="match status" value="1"/>
</dbReference>
<accession>A0AAV5CMP9</accession>
<protein>
    <recommendedName>
        <fullName evidence="3">Homeobox domain-containing protein</fullName>
    </recommendedName>
</protein>
<reference evidence="1" key="1">
    <citation type="journal article" date="2018" name="DNA Res.">
        <title>Multiple hybrid de novo genome assembly of finger millet, an orphan allotetraploid crop.</title>
        <authorList>
            <person name="Hatakeyama M."/>
            <person name="Aluri S."/>
            <person name="Balachadran M.T."/>
            <person name="Sivarajan S.R."/>
            <person name="Patrignani A."/>
            <person name="Gruter S."/>
            <person name="Poveda L."/>
            <person name="Shimizu-Inatsugi R."/>
            <person name="Baeten J."/>
            <person name="Francoijs K.J."/>
            <person name="Nataraja K.N."/>
            <person name="Reddy Y.A.N."/>
            <person name="Phadnis S."/>
            <person name="Ravikumar R.L."/>
            <person name="Schlapbach R."/>
            <person name="Sreeman S.M."/>
            <person name="Shimizu K.K."/>
        </authorList>
    </citation>
    <scope>NUCLEOTIDE SEQUENCE</scope>
</reference>
<evidence type="ECO:0000313" key="1">
    <source>
        <dbReference type="EMBL" id="GJM99803.1"/>
    </source>
</evidence>
<sequence length="133" mass="14686">MFRFLPAEVAEMEATAQQLTNSIFPSHEAIDALTAKFNAAPDRAGKVQVQSRQVLTWFHNHRYAPRIKEKKARRLAQLAPGETLLPAPKLRRGSSSSVLPSVQASSFSGLVSFTEPLPLTIIPSDNLRLDAYT</sequence>
<proteinExistence type="predicted"/>
<keyword evidence="2" id="KW-1185">Reference proteome</keyword>
<reference evidence="1" key="2">
    <citation type="submission" date="2021-12" db="EMBL/GenBank/DDBJ databases">
        <title>Resequencing data analysis of finger millet.</title>
        <authorList>
            <person name="Hatakeyama M."/>
            <person name="Aluri S."/>
            <person name="Balachadran M.T."/>
            <person name="Sivarajan S.R."/>
            <person name="Poveda L."/>
            <person name="Shimizu-Inatsugi R."/>
            <person name="Schlapbach R."/>
            <person name="Sreeman S.M."/>
            <person name="Shimizu K.K."/>
        </authorList>
    </citation>
    <scope>NUCLEOTIDE SEQUENCE</scope>
</reference>
<dbReference type="AlphaFoldDB" id="A0AAV5CMP9"/>
<comment type="caution">
    <text evidence="1">The sequence shown here is derived from an EMBL/GenBank/DDBJ whole genome shotgun (WGS) entry which is preliminary data.</text>
</comment>
<dbReference type="Proteomes" id="UP001054889">
    <property type="component" value="Unassembled WGS sequence"/>
</dbReference>
<evidence type="ECO:0008006" key="3">
    <source>
        <dbReference type="Google" id="ProtNLM"/>
    </source>
</evidence>
<dbReference type="InterPro" id="IPR039276">
    <property type="entry name" value="SHH1/2"/>
</dbReference>
<dbReference type="InterPro" id="IPR009057">
    <property type="entry name" value="Homeodomain-like_sf"/>
</dbReference>
<dbReference type="PANTHER" id="PTHR33827">
    <property type="entry name" value="PROTEIN SAWADEE HOMEODOMAIN HOMOLOG 2"/>
    <property type="match status" value="1"/>
</dbReference>
<evidence type="ECO:0000313" key="2">
    <source>
        <dbReference type="Proteomes" id="UP001054889"/>
    </source>
</evidence>
<gene>
    <name evidence="1" type="primary">ga16938</name>
    <name evidence="1" type="ORF">PR202_ga16938</name>
</gene>
<dbReference type="PANTHER" id="PTHR33827:SF7">
    <property type="entry name" value="PROTEIN SAWADEE HOMEODOMAIN HOMOLOG 2"/>
    <property type="match status" value="1"/>
</dbReference>
<organism evidence="1 2">
    <name type="scientific">Eleusine coracana subsp. coracana</name>
    <dbReference type="NCBI Taxonomy" id="191504"/>
    <lineage>
        <taxon>Eukaryota</taxon>
        <taxon>Viridiplantae</taxon>
        <taxon>Streptophyta</taxon>
        <taxon>Embryophyta</taxon>
        <taxon>Tracheophyta</taxon>
        <taxon>Spermatophyta</taxon>
        <taxon>Magnoliopsida</taxon>
        <taxon>Liliopsida</taxon>
        <taxon>Poales</taxon>
        <taxon>Poaceae</taxon>
        <taxon>PACMAD clade</taxon>
        <taxon>Chloridoideae</taxon>
        <taxon>Cynodonteae</taxon>
        <taxon>Eleusininae</taxon>
        <taxon>Eleusine</taxon>
    </lineage>
</organism>